<evidence type="ECO:0000256" key="3">
    <source>
        <dbReference type="ARBA" id="ARBA00022801"/>
    </source>
</evidence>
<name>A0A2H5Q9Y6_CITUN</name>
<sequence length="371" mass="42776">METVRTKFRNDYFVGRLEKIESSIHELRSELQTGHISINELRAELMAERREAQQYRAAVMGFMASFGAGASKGAYGDSPFGPTHTVSKFHGYGPNVDASYGTHTDADNDDEHTPMSLYSLYGDICDDSVQILTEAPPGVSKFGRPYRPSYIFGSPYFIPPFKRVRNVRPLPALNITDYEIDERSSVDMNPLRGLEDARLCEEFDQWFAGNIFVDRPVQQSRNFFEILMGNASMGWLGDEHIYTYYRLISEKQRRFPNALPQRVFLKQLWNNGSCDVHSLQYGNNVSNYMDGREDLMSKPFTDVDMIFIPVNLAGDHWVLALADLRGKRMRIYDSLVTFRDDKTYLRKFKPLQVVFPQWLQDVGFYNIRPEL</sequence>
<dbReference type="InterPro" id="IPR038765">
    <property type="entry name" value="Papain-like_cys_pep_sf"/>
</dbReference>
<dbReference type="SUPFAM" id="SSF54001">
    <property type="entry name" value="Cysteine proteinases"/>
    <property type="match status" value="1"/>
</dbReference>
<dbReference type="GO" id="GO:0008234">
    <property type="term" value="F:cysteine-type peptidase activity"/>
    <property type="evidence" value="ECO:0007669"/>
    <property type="project" value="InterPro"/>
</dbReference>
<dbReference type="EMBL" id="BDQV01000267">
    <property type="protein sequence ID" value="GAY61393.1"/>
    <property type="molecule type" value="Genomic_DNA"/>
</dbReference>
<dbReference type="Gene3D" id="3.40.395.10">
    <property type="entry name" value="Adenoviral Proteinase, Chain A"/>
    <property type="match status" value="1"/>
</dbReference>
<dbReference type="InterPro" id="IPR003653">
    <property type="entry name" value="Peptidase_C48_C"/>
</dbReference>
<keyword evidence="3" id="KW-0378">Hydrolase</keyword>
<feature type="domain" description="Ubiquitin-like protease family profile" evidence="4">
    <location>
        <begin position="217"/>
        <end position="371"/>
    </location>
</feature>
<gene>
    <name evidence="5" type="ORF">CUMW_209640</name>
</gene>
<organism evidence="5 6">
    <name type="scientific">Citrus unshiu</name>
    <name type="common">Satsuma mandarin</name>
    <name type="synonym">Citrus nobilis var. unshiu</name>
    <dbReference type="NCBI Taxonomy" id="55188"/>
    <lineage>
        <taxon>Eukaryota</taxon>
        <taxon>Viridiplantae</taxon>
        <taxon>Streptophyta</taxon>
        <taxon>Embryophyta</taxon>
        <taxon>Tracheophyta</taxon>
        <taxon>Spermatophyta</taxon>
        <taxon>Magnoliopsida</taxon>
        <taxon>eudicotyledons</taxon>
        <taxon>Gunneridae</taxon>
        <taxon>Pentapetalae</taxon>
        <taxon>rosids</taxon>
        <taxon>malvids</taxon>
        <taxon>Sapindales</taxon>
        <taxon>Rutaceae</taxon>
        <taxon>Aurantioideae</taxon>
        <taxon>Citrus</taxon>
    </lineage>
</organism>
<proteinExistence type="inferred from homology"/>
<keyword evidence="2" id="KW-0645">Protease</keyword>
<reference evidence="5 6" key="1">
    <citation type="journal article" date="2017" name="Front. Genet.">
        <title>Draft sequencing of the heterozygous diploid genome of Satsuma (Citrus unshiu Marc.) using a hybrid assembly approach.</title>
        <authorList>
            <person name="Shimizu T."/>
            <person name="Tanizawa Y."/>
            <person name="Mochizuki T."/>
            <person name="Nagasaki H."/>
            <person name="Yoshioka T."/>
            <person name="Toyoda A."/>
            <person name="Fujiyama A."/>
            <person name="Kaminuma E."/>
            <person name="Nakamura Y."/>
        </authorList>
    </citation>
    <scope>NUCLEOTIDE SEQUENCE [LARGE SCALE GENOMIC DNA]</scope>
    <source>
        <strain evidence="6">cv. Miyagawa wase</strain>
    </source>
</reference>
<keyword evidence="6" id="KW-1185">Reference proteome</keyword>
<dbReference type="Pfam" id="PF02902">
    <property type="entry name" value="Peptidase_C48"/>
    <property type="match status" value="1"/>
</dbReference>
<dbReference type="GO" id="GO:0006508">
    <property type="term" value="P:proteolysis"/>
    <property type="evidence" value="ECO:0007669"/>
    <property type="project" value="UniProtKB-KW"/>
</dbReference>
<dbReference type="Proteomes" id="UP000236630">
    <property type="component" value="Unassembled WGS sequence"/>
</dbReference>
<dbReference type="PROSITE" id="PS50600">
    <property type="entry name" value="ULP_PROTEASE"/>
    <property type="match status" value="1"/>
</dbReference>
<accession>A0A2H5Q9Y6</accession>
<evidence type="ECO:0000313" key="6">
    <source>
        <dbReference type="Proteomes" id="UP000236630"/>
    </source>
</evidence>
<comment type="caution">
    <text evidence="5">The sequence shown here is derived from an EMBL/GenBank/DDBJ whole genome shotgun (WGS) entry which is preliminary data.</text>
</comment>
<evidence type="ECO:0000256" key="1">
    <source>
        <dbReference type="ARBA" id="ARBA00005234"/>
    </source>
</evidence>
<evidence type="ECO:0000259" key="4">
    <source>
        <dbReference type="PROSITE" id="PS50600"/>
    </source>
</evidence>
<comment type="similarity">
    <text evidence="1">Belongs to the peptidase C48 family.</text>
</comment>
<evidence type="ECO:0000256" key="2">
    <source>
        <dbReference type="ARBA" id="ARBA00022670"/>
    </source>
</evidence>
<dbReference type="AlphaFoldDB" id="A0A2H5Q9Y6"/>
<protein>
    <recommendedName>
        <fullName evidence="4">Ubiquitin-like protease family profile domain-containing protein</fullName>
    </recommendedName>
</protein>
<evidence type="ECO:0000313" key="5">
    <source>
        <dbReference type="EMBL" id="GAY61393.1"/>
    </source>
</evidence>